<feature type="domain" description="Phage tail tape measure protein" evidence="4">
    <location>
        <begin position="388"/>
        <end position="597"/>
    </location>
</feature>
<dbReference type="EMBL" id="CP050919">
    <property type="protein sequence ID" value="QIX58953.1"/>
    <property type="molecule type" value="Genomic_DNA"/>
</dbReference>
<dbReference type="InterPro" id="IPR010090">
    <property type="entry name" value="Phage_tape_meas"/>
</dbReference>
<dbReference type="Proteomes" id="UP000503169">
    <property type="component" value="Chromosome"/>
</dbReference>
<evidence type="ECO:0000313" key="5">
    <source>
        <dbReference type="EMBL" id="QIX58953.1"/>
    </source>
</evidence>
<gene>
    <name evidence="5" type="primary">smc_4</name>
    <name evidence="5" type="ORF">HCY95_01392</name>
</gene>
<dbReference type="PANTHER" id="PTHR37813:SF1">
    <property type="entry name" value="FELS-2 PROPHAGE PROTEIN"/>
    <property type="match status" value="1"/>
</dbReference>
<evidence type="ECO:0000259" key="4">
    <source>
        <dbReference type="Pfam" id="PF10145"/>
    </source>
</evidence>
<sequence>MTAIDGYTFSVDMQDRGVTATLRQMKAEASAMKSAMRSGFETIQQGEGVMSAYNFKITESKRQIENYTQIIDTLKKRNEELQKSADENGKMIEKDAVAYARNARQIENYQHQINVLKNGIQSARVSISQYGDGLESARRYTANLESITKSYSASLDQQGKLFTSNKTKAQLLKAELEAMKNQYHAEVSATSRLMAETKRLEGSYTSTTTEINRVNNARKTTIAQLNKEIAENGSASERAQELADKVKSLTTRYNQLKSTQASVKSSITATASEMAKQATEANNSATKLAELRRESSRANPTGLRRISSALASVDTKADQATAHTRAFLASARSGFASATIGLGIFTAGMGKSVSMASELQAQWVTTKNLLITSGEGAVSVTRNLALMQQDASKYSKMYGLTQKEIADQYTELVKRGYSSESALGSMKSMLEATRATGDDFSDVVKNASSALDAFGLRSENAAKMGKNTERVVNAMAYAADMTATNFQDLGLGMSYVSASASQAGFSVEQTSAALGELSNAGVEGSRAGTGLRKTINSLIAPTAGATDALKGVGLSINDFKDKSGSLKSIDEIFKTINQHTHQLSKSDRGAFFKAVFGTTGQQAAQVLAQSAGGLEKNDQKLTDLINKVDKAEKGNGYVHQLAQKNMESTKMQVDVLKASVQDLAINMGTKLLPAVNKVTQGFSKWVASKEGQREIENFSTTVAKFATTIGKHSGSIIAFIGGFATGLVNVANVAGKAASAIGKLVSKIPGLSGNGNGGLASNLGKVAGTVAGIVIGLRLFHTAISGVRAVSLDLQTVFGVQNKELKEQNSLMREMILLQKESLGLAEQKATTNAVSGTTGKGGGGSAVNNAVDVATTAIDVGATGASEKAGAKAGTGFVARFLSKAKGAGRLMLGMFLPTAAIDALGAKGALIGAKLLGGITGTFSKGKGLFSALKGMLSNNWAVKLGRSYGGSILNEMKTVFRGGNKIVPETFQKLGSIATKAFSKGFSLLNPRNWFSKASTAAGEEGAKAGTSFIGKMATATKLSSKLGAVGKFLGSKLFLGINIASSLWDIGKAFTQKKDRVENAGKGIGGLLGLGIGGYFGGPAGAAIGSMIGESIGGKMANSVVKFTKGTIKTMELLFSKHGWSKAWGNLSKSWKQTWEGLGDWWDKLIGKKTTSKKKSSPKKKYSADAVESLGGNNYSKEDIANVKAMNKAIQSYTSSLAKLKASIKKNDPTKQLNAMNRRLTSATSSWRKMAKPIKDIGDAFKYLSRFTGSMAKYDAFKAMNNELPKLSRVLKSTKIGAELKKLGDEIQKSKIGSKLKSMDKDIKGSSKNWDSMAKAIRTTTTRFTAMAKAVGLLTGSKNGFTKLETDVKSFSRTLDKYKFGKQISEQANIANSALSGKKSSFVEKFDSATNSMTSKLKSFGRSFEKNWRDVWSNVKNPVQKGLDQADTAAYNNFRSIESRRAKFQDSFLKGWQSWINSVRDEFKSGFGKLPDYAASSMKSIVSKMNRGIKGVNAVISDFGGSKNLSTIAYADGTTSLGSHPGGHMLVNDSVRPHWKELVKFPNKPWQMFNERNVLIPNAPKGTKVLSGEDTHSVMNAMGVSHYADGTDDSDKWIDRLTGKNEMKWLKKAFFGKTSFTDSVKVVSTLGQAMAEGFLTAIKAPIKKIAEEADTGMNPDGTSAAPTGDHKHWMKQAGIPSSWYSAINYIASHESGWRFNATNRSSGAYGIPQSLPGSKMAAAGKDWQTNAITQLKWMKSYVTDRYGGAPQAEKFWKTHHWYANGGFPSQHMIAELAEGDLPEAVIPLDISKRPRAKQLLGETINRMETDGGGSGIKKADQGQANQVDSRLRQVINLLGTIAGLSQQQIDAITSLDLTNNPMANRNNRLNFYRDYGRDQALADYMRP</sequence>
<organism evidence="5 6">
    <name type="scientific">Limosilactobacillus fermentum</name>
    <name type="common">Lactobacillus fermentum</name>
    <dbReference type="NCBI Taxonomy" id="1613"/>
    <lineage>
        <taxon>Bacteria</taxon>
        <taxon>Bacillati</taxon>
        <taxon>Bacillota</taxon>
        <taxon>Bacilli</taxon>
        <taxon>Lactobacillales</taxon>
        <taxon>Lactobacillaceae</taxon>
        <taxon>Limosilactobacillus</taxon>
    </lineage>
</organism>
<reference evidence="5 6" key="1">
    <citation type="submission" date="2020-04" db="EMBL/GenBank/DDBJ databases">
        <title>Novel strain L. Fermentum HFD1 producer antibacterial peptides.</title>
        <authorList>
            <person name="Ozhegov G.D."/>
            <person name="Pavlova A.S."/>
            <person name="Zhuravleva D.E."/>
            <person name="Gogoleva N.V."/>
            <person name="Shagimardanova E.I."/>
            <person name="Markelova M.I."/>
            <person name="Yarullina D.R."/>
            <person name="Kayumov A.R."/>
        </authorList>
    </citation>
    <scope>NUCLEOTIDE SEQUENCE [LARGE SCALE GENOMIC DNA]</scope>
    <source>
        <strain evidence="5 6">HFD1</strain>
    </source>
</reference>
<keyword evidence="2" id="KW-0175">Coiled coil</keyword>
<dbReference type="NCBIfam" id="TIGR01760">
    <property type="entry name" value="tape_meas_TP901"/>
    <property type="match status" value="1"/>
</dbReference>
<name>A0AAJ4GES9_LIMFE</name>
<evidence type="ECO:0000256" key="1">
    <source>
        <dbReference type="ARBA" id="ARBA00022612"/>
    </source>
</evidence>
<accession>A0AAJ4GES9</accession>
<evidence type="ECO:0000313" key="6">
    <source>
        <dbReference type="Proteomes" id="UP000503169"/>
    </source>
</evidence>
<evidence type="ECO:0000256" key="3">
    <source>
        <dbReference type="SAM" id="MobiDB-lite"/>
    </source>
</evidence>
<protein>
    <submittedName>
        <fullName evidence="5">Chromosome partition protein Smc</fullName>
    </submittedName>
</protein>
<dbReference type="RefSeq" id="WP_168183536.1">
    <property type="nucleotide sequence ID" value="NZ_CP050919.1"/>
</dbReference>
<feature type="region of interest" description="Disordered" evidence="3">
    <location>
        <begin position="281"/>
        <end position="300"/>
    </location>
</feature>
<keyword evidence="1" id="KW-1188">Viral release from host cell</keyword>
<dbReference type="Pfam" id="PF10145">
    <property type="entry name" value="PhageMin_Tail"/>
    <property type="match status" value="1"/>
</dbReference>
<feature type="coiled-coil region" evidence="2">
    <location>
        <begin position="57"/>
        <end position="84"/>
    </location>
</feature>
<proteinExistence type="predicted"/>
<evidence type="ECO:0000256" key="2">
    <source>
        <dbReference type="SAM" id="Coils"/>
    </source>
</evidence>
<dbReference type="PANTHER" id="PTHR37813">
    <property type="entry name" value="FELS-2 PROPHAGE PROTEIN"/>
    <property type="match status" value="1"/>
</dbReference>